<name>A0A5J4Z102_PORPP</name>
<dbReference type="InterPro" id="IPR036249">
    <property type="entry name" value="Thioredoxin-like_sf"/>
</dbReference>
<dbReference type="InterPro" id="IPR032801">
    <property type="entry name" value="PXL2A/B/C"/>
</dbReference>
<dbReference type="Proteomes" id="UP000324585">
    <property type="component" value="Unassembled WGS sequence"/>
</dbReference>
<dbReference type="CDD" id="cd02970">
    <property type="entry name" value="PRX_like2"/>
    <property type="match status" value="1"/>
</dbReference>
<gene>
    <name evidence="1" type="ORF">FVE85_0086</name>
</gene>
<protein>
    <submittedName>
        <fullName evidence="1">Thioredoxin-like protein AAED1, chloroplastic</fullName>
    </submittedName>
</protein>
<dbReference type="OrthoDB" id="40334at2759"/>
<evidence type="ECO:0000313" key="1">
    <source>
        <dbReference type="EMBL" id="KAA8496357.1"/>
    </source>
</evidence>
<sequence length="260" mass="28114">MVERRASAYVVAHAGGLGGRTAAAALLCDRYGARDVRRQRRVAPAAADSVRAAAGSMTMKTTLYQARSGPKLRELLSKDDATVYDLDSNAVDLVANAIEGAPSGAVLVWMRHYGCVLCKQLLASVQKEIEREAASLGYALVAVGPGKPEQAEQFKAKVEWKHKVLSDPLRTTYRALNFKKGMFNTFNLGGLKSMVSSFAQGYTQDWTVIPTDPFALGGLLVVDADGTVILNHIDDFAGDHPDMKLVKNAMREFASPNLVK</sequence>
<dbReference type="AlphaFoldDB" id="A0A5J4Z102"/>
<dbReference type="GO" id="GO:0009507">
    <property type="term" value="C:chloroplast"/>
    <property type="evidence" value="ECO:0007669"/>
    <property type="project" value="TreeGrafter"/>
</dbReference>
<keyword evidence="2" id="KW-1185">Reference proteome</keyword>
<reference evidence="2" key="1">
    <citation type="journal article" date="2019" name="Nat. Commun.">
        <title>Expansion of phycobilisome linker gene families in mesophilic red algae.</title>
        <authorList>
            <person name="Lee J."/>
            <person name="Kim D."/>
            <person name="Bhattacharya D."/>
            <person name="Yoon H.S."/>
        </authorList>
    </citation>
    <scope>NUCLEOTIDE SEQUENCE [LARGE SCALE GENOMIC DNA]</scope>
    <source>
        <strain evidence="2">CCMP 1328</strain>
    </source>
</reference>
<dbReference type="PANTHER" id="PTHR28630:SF11">
    <property type="entry name" value="THIOREDOXIN-LIKE PROTEIN AAED1, CHLOROPLASTIC"/>
    <property type="match status" value="1"/>
</dbReference>
<proteinExistence type="predicted"/>
<dbReference type="Gene3D" id="3.40.30.10">
    <property type="entry name" value="Glutaredoxin"/>
    <property type="match status" value="1"/>
</dbReference>
<comment type="caution">
    <text evidence="1">The sequence shown here is derived from an EMBL/GenBank/DDBJ whole genome shotgun (WGS) entry which is preliminary data.</text>
</comment>
<dbReference type="Pfam" id="PF13911">
    <property type="entry name" value="AhpC-TSA_2"/>
    <property type="match status" value="1"/>
</dbReference>
<dbReference type="EMBL" id="VRMN01000002">
    <property type="protein sequence ID" value="KAA8496357.1"/>
    <property type="molecule type" value="Genomic_DNA"/>
</dbReference>
<evidence type="ECO:0000313" key="2">
    <source>
        <dbReference type="Proteomes" id="UP000324585"/>
    </source>
</evidence>
<dbReference type="PANTHER" id="PTHR28630">
    <property type="match status" value="1"/>
</dbReference>
<accession>A0A5J4Z102</accession>
<dbReference type="SUPFAM" id="SSF52833">
    <property type="entry name" value="Thioredoxin-like"/>
    <property type="match status" value="1"/>
</dbReference>
<organism evidence="1 2">
    <name type="scientific">Porphyridium purpureum</name>
    <name type="common">Red alga</name>
    <name type="synonym">Porphyridium cruentum</name>
    <dbReference type="NCBI Taxonomy" id="35688"/>
    <lineage>
        <taxon>Eukaryota</taxon>
        <taxon>Rhodophyta</taxon>
        <taxon>Bangiophyceae</taxon>
        <taxon>Porphyridiales</taxon>
        <taxon>Porphyridiaceae</taxon>
        <taxon>Porphyridium</taxon>
    </lineage>
</organism>